<keyword evidence="3" id="KW-0418">Kinase</keyword>
<feature type="domain" description="FecR protein" evidence="1">
    <location>
        <begin position="122"/>
        <end position="215"/>
    </location>
</feature>
<dbReference type="GO" id="GO:0016301">
    <property type="term" value="F:kinase activity"/>
    <property type="evidence" value="ECO:0007669"/>
    <property type="project" value="UniProtKB-KW"/>
</dbReference>
<gene>
    <name evidence="3" type="ORF">CAL22_04830</name>
</gene>
<dbReference type="AlphaFoldDB" id="A0A261VUS8"/>
<evidence type="ECO:0000259" key="2">
    <source>
        <dbReference type="Pfam" id="PF16220"/>
    </source>
</evidence>
<name>A0A261VUS8_9BORD</name>
<dbReference type="Pfam" id="PF04773">
    <property type="entry name" value="FecR"/>
    <property type="match status" value="1"/>
</dbReference>
<evidence type="ECO:0000313" key="4">
    <source>
        <dbReference type="Proteomes" id="UP000216429"/>
    </source>
</evidence>
<dbReference type="RefSeq" id="WP_094810828.1">
    <property type="nucleotide sequence ID" value="NZ_NEVU01000001.1"/>
</dbReference>
<sequence>MTLPSTWYRNAPDASGVSADVAERALHWLLELREDNSPQTRRAWEQWHDAHPDHARAWSRIESVMGQLRTLAAPDSALATRAALLPRRRHGLKALAVLAMAGSSAWALRDTIAWREWAADQRTGTGQRRSLNLPDGTRILLNTHSAVDVRFGPAERRLYLVAGEILITTAPDPHVPPRPFLVQTRQGVARALGTQYSVRQHPQQTCVNVIAGQVQIEPRDHPAQGLLLEAGRRARYTASGIDQAGPADERDLAWKDGFIVARGMRLADFLTELGRYTDDSLSCGSEVADLRVSGSFPTGDAARVLAAVAVTLRLHLDTQEPLWRARRLHLS</sequence>
<dbReference type="PANTHER" id="PTHR30273:SF2">
    <property type="entry name" value="PROTEIN FECR"/>
    <property type="match status" value="1"/>
</dbReference>
<dbReference type="InterPro" id="IPR012373">
    <property type="entry name" value="Ferrdict_sens_TM"/>
</dbReference>
<dbReference type="EMBL" id="NEVU01000001">
    <property type="protein sequence ID" value="OZI77856.1"/>
    <property type="molecule type" value="Genomic_DNA"/>
</dbReference>
<reference evidence="4" key="1">
    <citation type="submission" date="2017-05" db="EMBL/GenBank/DDBJ databases">
        <title>Complete and WGS of Bordetella genogroups.</title>
        <authorList>
            <person name="Spilker T."/>
            <person name="Lipuma J."/>
        </authorList>
    </citation>
    <scope>NUCLEOTIDE SEQUENCE [LARGE SCALE GENOMIC DNA]</scope>
    <source>
        <strain evidence="4">AU6712</strain>
    </source>
</reference>
<protein>
    <submittedName>
        <fullName evidence="3">Histidine kinase</fullName>
    </submittedName>
</protein>
<dbReference type="InterPro" id="IPR006860">
    <property type="entry name" value="FecR"/>
</dbReference>
<dbReference type="OrthoDB" id="1100567at2"/>
<dbReference type="Gene3D" id="2.60.120.1440">
    <property type="match status" value="1"/>
</dbReference>
<proteinExistence type="predicted"/>
<feature type="domain" description="FecR N-terminal" evidence="2">
    <location>
        <begin position="23"/>
        <end position="63"/>
    </location>
</feature>
<dbReference type="PIRSF" id="PIRSF018266">
    <property type="entry name" value="FecR"/>
    <property type="match status" value="1"/>
</dbReference>
<comment type="caution">
    <text evidence="3">The sequence shown here is derived from an EMBL/GenBank/DDBJ whole genome shotgun (WGS) entry which is preliminary data.</text>
</comment>
<evidence type="ECO:0000313" key="3">
    <source>
        <dbReference type="EMBL" id="OZI77856.1"/>
    </source>
</evidence>
<evidence type="ECO:0000259" key="1">
    <source>
        <dbReference type="Pfam" id="PF04773"/>
    </source>
</evidence>
<dbReference type="GO" id="GO:0016989">
    <property type="term" value="F:sigma factor antagonist activity"/>
    <property type="evidence" value="ECO:0007669"/>
    <property type="project" value="TreeGrafter"/>
</dbReference>
<organism evidence="3 4">
    <name type="scientific">Bordetella genomosp. 12</name>
    <dbReference type="NCBI Taxonomy" id="463035"/>
    <lineage>
        <taxon>Bacteria</taxon>
        <taxon>Pseudomonadati</taxon>
        <taxon>Pseudomonadota</taxon>
        <taxon>Betaproteobacteria</taxon>
        <taxon>Burkholderiales</taxon>
        <taxon>Alcaligenaceae</taxon>
        <taxon>Bordetella</taxon>
    </lineage>
</organism>
<accession>A0A261VUS8</accession>
<dbReference type="Proteomes" id="UP000216429">
    <property type="component" value="Unassembled WGS sequence"/>
</dbReference>
<dbReference type="PANTHER" id="PTHR30273">
    <property type="entry name" value="PERIPLASMIC SIGNAL SENSOR AND SIGMA FACTOR ACTIVATOR FECR-RELATED"/>
    <property type="match status" value="1"/>
</dbReference>
<keyword evidence="3" id="KW-0808">Transferase</keyword>
<dbReference type="Pfam" id="PF16220">
    <property type="entry name" value="DUF4880"/>
    <property type="match status" value="1"/>
</dbReference>
<keyword evidence="4" id="KW-1185">Reference proteome</keyword>
<dbReference type="InterPro" id="IPR032623">
    <property type="entry name" value="FecR_N"/>
</dbReference>